<dbReference type="STRING" id="314271.RB2654_09424"/>
<dbReference type="SUPFAM" id="SSF53850">
    <property type="entry name" value="Periplasmic binding protein-like II"/>
    <property type="match status" value="1"/>
</dbReference>
<dbReference type="EMBL" id="AAMT01000005">
    <property type="protein sequence ID" value="EAQ13279.1"/>
    <property type="molecule type" value="Genomic_DNA"/>
</dbReference>
<dbReference type="Gene3D" id="3.40.190.10">
    <property type="entry name" value="Periplasmic binding protein-like II"/>
    <property type="match status" value="2"/>
</dbReference>
<dbReference type="RefSeq" id="WP_008330847.1">
    <property type="nucleotide sequence ID" value="NZ_CH902578.1"/>
</dbReference>
<gene>
    <name evidence="2" type="ORF">RB2654_09424</name>
</gene>
<feature type="chain" id="PRO_5002661036" evidence="1">
    <location>
        <begin position="21"/>
        <end position="323"/>
    </location>
</feature>
<dbReference type="AlphaFoldDB" id="A3VEE1"/>
<dbReference type="eggNOG" id="COG2358">
    <property type="taxonomic scope" value="Bacteria"/>
</dbReference>
<dbReference type="NCBIfam" id="TIGR02122">
    <property type="entry name" value="TRAP_TAXI"/>
    <property type="match status" value="1"/>
</dbReference>
<organism evidence="2 3">
    <name type="scientific">Maritimibacter alkaliphilus HTCC2654</name>
    <dbReference type="NCBI Taxonomy" id="314271"/>
    <lineage>
        <taxon>Bacteria</taxon>
        <taxon>Pseudomonadati</taxon>
        <taxon>Pseudomonadota</taxon>
        <taxon>Alphaproteobacteria</taxon>
        <taxon>Rhodobacterales</taxon>
        <taxon>Roseobacteraceae</taxon>
        <taxon>Maritimibacter</taxon>
    </lineage>
</organism>
<comment type="caution">
    <text evidence="2">The sequence shown here is derived from an EMBL/GenBank/DDBJ whole genome shotgun (WGS) entry which is preliminary data.</text>
</comment>
<evidence type="ECO:0000313" key="2">
    <source>
        <dbReference type="EMBL" id="EAQ13279.1"/>
    </source>
</evidence>
<evidence type="ECO:0000256" key="1">
    <source>
        <dbReference type="SAM" id="SignalP"/>
    </source>
</evidence>
<dbReference type="OrthoDB" id="8111384at2"/>
<accession>A3VEE1</accession>
<keyword evidence="3" id="KW-1185">Reference proteome</keyword>
<dbReference type="Proteomes" id="UP000002931">
    <property type="component" value="Unassembled WGS sequence"/>
</dbReference>
<dbReference type="HOGENOM" id="CLU_033215_0_2_5"/>
<dbReference type="PANTHER" id="PTHR42941:SF1">
    <property type="entry name" value="SLL1037 PROTEIN"/>
    <property type="match status" value="1"/>
</dbReference>
<name>A3VEE1_9RHOB</name>
<feature type="signal peptide" evidence="1">
    <location>
        <begin position="1"/>
        <end position="20"/>
    </location>
</feature>
<dbReference type="PANTHER" id="PTHR42941">
    <property type="entry name" value="SLL1037 PROTEIN"/>
    <property type="match status" value="1"/>
</dbReference>
<sequence length="323" mass="34026">MKHLITATILAAGFTATAHAQTFTAETGNPTGMTNLSTQVIANYSDIDMQINSGQTLTKACMNVATGKVDVAVCPPTAYNAMTRGAGPFKNNAEEAMAASENVRALYGFTNGIFHAIVRATSSIETFDDFAGRRVFTGPPAGAANAQAQSIIGASSGLVGGQDFEVVRLGWGAAIQAFQDNQFEAFMFPSAVGNAAIEQLGEIRLIDLPDSALDTDVWAKFSAGGSNTVGVIPAGTYSNVVNEGEVQGAENFMQTTVHKDMSDDDAYALTKAFWENLDKAKGDIRVLAPVSIENAFTGMSAKLHPGAMRYYEEVGVTIPDAVK</sequence>
<dbReference type="Pfam" id="PF16868">
    <property type="entry name" value="NMT1_3"/>
    <property type="match status" value="1"/>
</dbReference>
<keyword evidence="1" id="KW-0732">Signal</keyword>
<reference evidence="2 3" key="1">
    <citation type="journal article" date="2010" name="J. Bacteriol.">
        <title>Genome sequences of Pelagibaca bermudensis HTCC2601T and Maritimibacter alkaliphilus HTCC2654T, the type strains of two marine Roseobacter genera.</title>
        <authorList>
            <person name="Thrash J.C."/>
            <person name="Cho J.C."/>
            <person name="Ferriera S."/>
            <person name="Johnson J."/>
            <person name="Vergin K.L."/>
            <person name="Giovannoni S.J."/>
        </authorList>
    </citation>
    <scope>NUCLEOTIDE SEQUENCE [LARGE SCALE GENOMIC DNA]</scope>
    <source>
        <strain evidence="2 3">HTCC2654</strain>
    </source>
</reference>
<protein>
    <submittedName>
        <fullName evidence="2">TRAP-type uncharacterized transport system, periplasmic component</fullName>
    </submittedName>
</protein>
<evidence type="ECO:0000313" key="3">
    <source>
        <dbReference type="Proteomes" id="UP000002931"/>
    </source>
</evidence>
<proteinExistence type="predicted"/>
<dbReference type="InterPro" id="IPR011852">
    <property type="entry name" value="TRAP_TAXI"/>
</dbReference>